<evidence type="ECO:0000313" key="1">
    <source>
        <dbReference type="EMBL" id="SHE74936.1"/>
    </source>
</evidence>
<proteinExistence type="predicted"/>
<dbReference type="STRING" id="1122155.SAMN02745158_01434"/>
<reference evidence="1 2" key="1">
    <citation type="submission" date="2016-11" db="EMBL/GenBank/DDBJ databases">
        <authorList>
            <person name="Jaros S."/>
            <person name="Januszkiewicz K."/>
            <person name="Wedrychowicz H."/>
        </authorList>
    </citation>
    <scope>NUCLEOTIDE SEQUENCE [LARGE SCALE GENOMIC DNA]</scope>
    <source>
        <strain evidence="1 2">DSM 17459</strain>
    </source>
</reference>
<organism evidence="1 2">
    <name type="scientific">Lactonifactor longoviformis DSM 17459</name>
    <dbReference type="NCBI Taxonomy" id="1122155"/>
    <lineage>
        <taxon>Bacteria</taxon>
        <taxon>Bacillati</taxon>
        <taxon>Bacillota</taxon>
        <taxon>Clostridia</taxon>
        <taxon>Eubacteriales</taxon>
        <taxon>Clostridiaceae</taxon>
        <taxon>Lactonifactor</taxon>
    </lineage>
</organism>
<evidence type="ECO:0008006" key="3">
    <source>
        <dbReference type="Google" id="ProtNLM"/>
    </source>
</evidence>
<keyword evidence="2" id="KW-1185">Reference proteome</keyword>
<dbReference type="EMBL" id="FQVI01000005">
    <property type="protein sequence ID" value="SHE74936.1"/>
    <property type="molecule type" value="Genomic_DNA"/>
</dbReference>
<evidence type="ECO:0000313" key="2">
    <source>
        <dbReference type="Proteomes" id="UP000184245"/>
    </source>
</evidence>
<name>A0A1M4W143_9CLOT</name>
<sequence>MRKCIRCGTEMVEHCSIKVEGAGYGIVMATDDRKLFPNRIGKPQVAVCPECGEVSIYMADVAGKLGNTPVPESR</sequence>
<accession>A0A1M4W143</accession>
<dbReference type="OrthoDB" id="1644422at2"/>
<dbReference type="RefSeq" id="WP_072850484.1">
    <property type="nucleotide sequence ID" value="NZ_FQVI01000005.1"/>
</dbReference>
<gene>
    <name evidence="1" type="ORF">SAMN02745158_01434</name>
</gene>
<dbReference type="Proteomes" id="UP000184245">
    <property type="component" value="Unassembled WGS sequence"/>
</dbReference>
<protein>
    <recommendedName>
        <fullName evidence="3">Nucleic acid-binding protein</fullName>
    </recommendedName>
</protein>
<dbReference type="AlphaFoldDB" id="A0A1M4W143"/>